<dbReference type="PANTHER" id="PTHR23416">
    <property type="entry name" value="SIALIC ACID SYNTHASE-RELATED"/>
    <property type="match status" value="1"/>
</dbReference>
<organism evidence="1 2">
    <name type="scientific">Microbacterium commune</name>
    <dbReference type="NCBI Taxonomy" id="2762219"/>
    <lineage>
        <taxon>Bacteria</taxon>
        <taxon>Bacillati</taxon>
        <taxon>Actinomycetota</taxon>
        <taxon>Actinomycetes</taxon>
        <taxon>Micrococcales</taxon>
        <taxon>Microbacteriaceae</taxon>
        <taxon>Microbacterium</taxon>
    </lineage>
</organism>
<comment type="caution">
    <text evidence="1">The sequence shown here is derived from an EMBL/GenBank/DDBJ whole genome shotgun (WGS) entry which is preliminary data.</text>
</comment>
<gene>
    <name evidence="1" type="ORF">H9633_03200</name>
</gene>
<keyword evidence="1" id="KW-0560">Oxidoreductase</keyword>
<accession>A0ABR8W3E9</accession>
<dbReference type="Gene3D" id="2.160.10.10">
    <property type="entry name" value="Hexapeptide repeat proteins"/>
    <property type="match status" value="1"/>
</dbReference>
<dbReference type="RefSeq" id="WP_191712065.1">
    <property type="nucleotide sequence ID" value="NZ_JACSPX010000001.1"/>
</dbReference>
<dbReference type="GO" id="GO:0016746">
    <property type="term" value="F:acyltransferase activity"/>
    <property type="evidence" value="ECO:0007669"/>
    <property type="project" value="UniProtKB-KW"/>
</dbReference>
<protein>
    <submittedName>
        <fullName evidence="1">Acyltransferase</fullName>
    </submittedName>
</protein>
<dbReference type="Proteomes" id="UP000611521">
    <property type="component" value="Unassembled WGS sequence"/>
</dbReference>
<keyword evidence="1" id="KW-0808">Transferase</keyword>
<dbReference type="SUPFAM" id="SSF51161">
    <property type="entry name" value="Trimeric LpxA-like enzymes"/>
    <property type="match status" value="1"/>
</dbReference>
<name>A0ABR8W3E9_9MICO</name>
<dbReference type="PANTHER" id="PTHR23416:SF78">
    <property type="entry name" value="LIPOPOLYSACCHARIDE BIOSYNTHESIS O-ACETYL TRANSFERASE WBBJ-RELATED"/>
    <property type="match status" value="1"/>
</dbReference>
<dbReference type="EMBL" id="JACSPX010000001">
    <property type="protein sequence ID" value="MBD8011306.1"/>
    <property type="molecule type" value="Genomic_DNA"/>
</dbReference>
<dbReference type="CDD" id="cd04647">
    <property type="entry name" value="LbH_MAT_like"/>
    <property type="match status" value="1"/>
</dbReference>
<sequence length="187" mass="20227">MNFARVYAARTKGARRLRGLLFKVRVWWCGGQAGRRLEIERGVLIRWRPHRNIQIADDVYLGQGVILDVPYPARLVVGDRAKIMHYSLVAASNAVIIEADVQIAESSSIRDSDHDVSIDAVMATAPLRADAVRIGRGAWVARGVAVLRGSQIGEGAVIGANAVVRGTIEPNAIAVGAPARVVKFRGE</sequence>
<dbReference type="GO" id="GO:0004497">
    <property type="term" value="F:monooxygenase activity"/>
    <property type="evidence" value="ECO:0007669"/>
    <property type="project" value="UniProtKB-KW"/>
</dbReference>
<dbReference type="InterPro" id="IPR011004">
    <property type="entry name" value="Trimer_LpxA-like_sf"/>
</dbReference>
<dbReference type="Pfam" id="PF00132">
    <property type="entry name" value="Hexapep"/>
    <property type="match status" value="1"/>
</dbReference>
<dbReference type="InterPro" id="IPR001451">
    <property type="entry name" value="Hexapep"/>
</dbReference>
<dbReference type="InterPro" id="IPR051159">
    <property type="entry name" value="Hexapeptide_acetyltransf"/>
</dbReference>
<keyword evidence="1" id="KW-0012">Acyltransferase</keyword>
<keyword evidence="1" id="KW-0503">Monooxygenase</keyword>
<evidence type="ECO:0000313" key="2">
    <source>
        <dbReference type="Proteomes" id="UP000611521"/>
    </source>
</evidence>
<evidence type="ECO:0000313" key="1">
    <source>
        <dbReference type="EMBL" id="MBD8011306.1"/>
    </source>
</evidence>
<keyword evidence="2" id="KW-1185">Reference proteome</keyword>
<proteinExistence type="predicted"/>
<reference evidence="1 2" key="1">
    <citation type="submission" date="2020-08" db="EMBL/GenBank/DDBJ databases">
        <title>A Genomic Blueprint of the Chicken Gut Microbiome.</title>
        <authorList>
            <person name="Gilroy R."/>
            <person name="Ravi A."/>
            <person name="Getino M."/>
            <person name="Pursley I."/>
            <person name="Horton D.L."/>
            <person name="Alikhan N.-F."/>
            <person name="Baker D."/>
            <person name="Gharbi K."/>
            <person name="Hall N."/>
            <person name="Watson M."/>
            <person name="Adriaenssens E.M."/>
            <person name="Foster-Nyarko E."/>
            <person name="Jarju S."/>
            <person name="Secka A."/>
            <person name="Antonio M."/>
            <person name="Oren A."/>
            <person name="Chaudhuri R."/>
            <person name="La Ragione R.M."/>
            <person name="Hildebrand F."/>
            <person name="Pallen M.J."/>
        </authorList>
    </citation>
    <scope>NUCLEOTIDE SEQUENCE [LARGE SCALE GENOMIC DNA]</scope>
    <source>
        <strain evidence="1 2">Re1</strain>
    </source>
</reference>